<dbReference type="AlphaFoldDB" id="A0A4R2HLB7"/>
<accession>A0A4R2HLB7</accession>
<comment type="caution">
    <text evidence="1">The sequence shown here is derived from an EMBL/GenBank/DDBJ whole genome shotgun (WGS) entry which is preliminary data.</text>
</comment>
<evidence type="ECO:0000313" key="2">
    <source>
        <dbReference type="Proteomes" id="UP000295684"/>
    </source>
</evidence>
<reference evidence="1 2" key="1">
    <citation type="submission" date="2019-03" db="EMBL/GenBank/DDBJ databases">
        <title>Genomic Encyclopedia of Type Strains, Phase IV (KMG-IV): sequencing the most valuable type-strain genomes for metagenomic binning, comparative biology and taxonomic classification.</title>
        <authorList>
            <person name="Goeker M."/>
        </authorList>
    </citation>
    <scope>NUCLEOTIDE SEQUENCE [LARGE SCALE GENOMIC DNA]</scope>
    <source>
        <strain evidence="1 2">DSM 103236</strain>
    </source>
</reference>
<gene>
    <name evidence="1" type="ORF">EV200_101347</name>
</gene>
<evidence type="ECO:0000313" key="1">
    <source>
        <dbReference type="EMBL" id="TCO30907.1"/>
    </source>
</evidence>
<dbReference type="Proteomes" id="UP000295684">
    <property type="component" value="Unassembled WGS sequence"/>
</dbReference>
<dbReference type="EMBL" id="SLWO01000001">
    <property type="protein sequence ID" value="TCO30907.1"/>
    <property type="molecule type" value="Genomic_DNA"/>
</dbReference>
<proteinExistence type="predicted"/>
<name>A0A4R2HLB7_9SPHI</name>
<organism evidence="1 2">
    <name type="scientific">Pedobacter psychrotolerans</name>
    <dbReference type="NCBI Taxonomy" id="1843235"/>
    <lineage>
        <taxon>Bacteria</taxon>
        <taxon>Pseudomonadati</taxon>
        <taxon>Bacteroidota</taxon>
        <taxon>Sphingobacteriia</taxon>
        <taxon>Sphingobacteriales</taxon>
        <taxon>Sphingobacteriaceae</taxon>
        <taxon>Pedobacter</taxon>
    </lineage>
</organism>
<protein>
    <submittedName>
        <fullName evidence="1">Uncharacterized protein</fullName>
    </submittedName>
</protein>
<sequence>MDETDELEYIFLKHIIDVKPIWKKRITKK</sequence>